<evidence type="ECO:0000256" key="2">
    <source>
        <dbReference type="ARBA" id="ARBA00022649"/>
    </source>
</evidence>
<dbReference type="GO" id="GO:0003729">
    <property type="term" value="F:mRNA binding"/>
    <property type="evidence" value="ECO:0007669"/>
    <property type="project" value="InterPro"/>
</dbReference>
<keyword evidence="7" id="KW-0346">Stress response</keyword>
<evidence type="ECO:0000313" key="8">
    <source>
        <dbReference type="EMBL" id="MCC2119798.1"/>
    </source>
</evidence>
<evidence type="ECO:0000256" key="4">
    <source>
        <dbReference type="ARBA" id="ARBA00022759"/>
    </source>
</evidence>
<accession>A0AAE3A288</accession>
<evidence type="ECO:0000256" key="3">
    <source>
        <dbReference type="ARBA" id="ARBA00022722"/>
    </source>
</evidence>
<protein>
    <submittedName>
        <fullName evidence="8">Type II toxin-antitoxin system HicA family toxin</fullName>
    </submittedName>
</protein>
<evidence type="ECO:0000313" key="9">
    <source>
        <dbReference type="Proteomes" id="UP001197795"/>
    </source>
</evidence>
<proteinExistence type="inferred from homology"/>
<comment type="caution">
    <text evidence="8">The sequence shown here is derived from an EMBL/GenBank/DDBJ whole genome shotgun (WGS) entry which is preliminary data.</text>
</comment>
<name>A0AAE3A288_9FIRM</name>
<reference evidence="8 9" key="1">
    <citation type="submission" date="2021-10" db="EMBL/GenBank/DDBJ databases">
        <title>Anaerobic single-cell dispensing facilitates the cultivation of human gut bacteria.</title>
        <authorList>
            <person name="Afrizal A."/>
        </authorList>
    </citation>
    <scope>NUCLEOTIDE SEQUENCE [LARGE SCALE GENOMIC DNA]</scope>
    <source>
        <strain evidence="8 9">CLA-AA-H273</strain>
    </source>
</reference>
<dbReference type="Gene3D" id="3.30.920.30">
    <property type="entry name" value="Hypothetical protein"/>
    <property type="match status" value="1"/>
</dbReference>
<dbReference type="Proteomes" id="UP001197795">
    <property type="component" value="Unassembled WGS sequence"/>
</dbReference>
<dbReference type="InterPro" id="IPR012933">
    <property type="entry name" value="HicA_mRNA_interferase"/>
</dbReference>
<keyword evidence="4" id="KW-0255">Endonuclease</keyword>
<dbReference type="Pfam" id="PF07927">
    <property type="entry name" value="HicA_toxin"/>
    <property type="match status" value="1"/>
</dbReference>
<dbReference type="GO" id="GO:0016787">
    <property type="term" value="F:hydrolase activity"/>
    <property type="evidence" value="ECO:0007669"/>
    <property type="project" value="UniProtKB-KW"/>
</dbReference>
<evidence type="ECO:0000256" key="1">
    <source>
        <dbReference type="ARBA" id="ARBA00006620"/>
    </source>
</evidence>
<dbReference type="RefSeq" id="WP_118546760.1">
    <property type="nucleotide sequence ID" value="NZ_JAJEPV010000020.1"/>
</dbReference>
<sequence length="61" mass="6809">MKTNELLKLLKKNGCSLIRHGSNHDIWYSSVTGKQFAVPRHKKEIKTGTAIAILRDAGMDS</sequence>
<gene>
    <name evidence="8" type="ORF">LKD75_09405</name>
</gene>
<dbReference type="AlphaFoldDB" id="A0AAE3A288"/>
<keyword evidence="3" id="KW-0540">Nuclease</keyword>
<keyword evidence="2" id="KW-1277">Toxin-antitoxin system</keyword>
<comment type="similarity">
    <text evidence="1">Belongs to the HicA mRNA interferase family.</text>
</comment>
<dbReference type="GO" id="GO:0004519">
    <property type="term" value="F:endonuclease activity"/>
    <property type="evidence" value="ECO:0007669"/>
    <property type="project" value="UniProtKB-KW"/>
</dbReference>
<keyword evidence="6" id="KW-0694">RNA-binding</keyword>
<organism evidence="8 9">
    <name type="scientific">Waltera acetigignens</name>
    <dbReference type="NCBI Taxonomy" id="2981769"/>
    <lineage>
        <taxon>Bacteria</taxon>
        <taxon>Bacillati</taxon>
        <taxon>Bacillota</taxon>
        <taxon>Clostridia</taxon>
        <taxon>Lachnospirales</taxon>
        <taxon>Lachnospiraceae</taxon>
        <taxon>Waltera</taxon>
    </lineage>
</organism>
<keyword evidence="5" id="KW-0378">Hydrolase</keyword>
<dbReference type="EMBL" id="JAJEPV010000020">
    <property type="protein sequence ID" value="MCC2119798.1"/>
    <property type="molecule type" value="Genomic_DNA"/>
</dbReference>
<evidence type="ECO:0000256" key="7">
    <source>
        <dbReference type="ARBA" id="ARBA00023016"/>
    </source>
</evidence>
<dbReference type="InterPro" id="IPR038570">
    <property type="entry name" value="HicA_sf"/>
</dbReference>
<evidence type="ECO:0000256" key="6">
    <source>
        <dbReference type="ARBA" id="ARBA00022884"/>
    </source>
</evidence>
<dbReference type="SUPFAM" id="SSF54786">
    <property type="entry name" value="YcfA/nrd intein domain"/>
    <property type="match status" value="1"/>
</dbReference>
<evidence type="ECO:0000256" key="5">
    <source>
        <dbReference type="ARBA" id="ARBA00022801"/>
    </source>
</evidence>
<keyword evidence="9" id="KW-1185">Reference proteome</keyword>